<reference evidence="1" key="1">
    <citation type="journal article" date="2018" name="PLoS Negl. Trop. Dis.">
        <title>An insight into the salivary gland and fat body transcriptome of Panstrongylus lignarius (Hemiptera: Heteroptera), the main vector of Chagas disease in Peru.</title>
        <authorList>
            <person name="Nevoa J.C."/>
            <person name="Mendes M.T."/>
            <person name="da Silva M.V."/>
            <person name="Soares S.C."/>
            <person name="Oliveira C.J.F."/>
            <person name="Ribeiro J.M.C."/>
        </authorList>
    </citation>
    <scope>NUCLEOTIDE SEQUENCE</scope>
</reference>
<dbReference type="InterPro" id="IPR000225">
    <property type="entry name" value="Armadillo"/>
</dbReference>
<proteinExistence type="predicted"/>
<name>A0A224XWT0_9HEMI</name>
<dbReference type="GO" id="GO:0008017">
    <property type="term" value="F:microtubule binding"/>
    <property type="evidence" value="ECO:0007669"/>
    <property type="project" value="TreeGrafter"/>
</dbReference>
<dbReference type="InterPro" id="IPR011989">
    <property type="entry name" value="ARM-like"/>
</dbReference>
<dbReference type="GO" id="GO:0015630">
    <property type="term" value="C:microtubule cytoskeleton"/>
    <property type="evidence" value="ECO:0007669"/>
    <property type="project" value="TreeGrafter"/>
</dbReference>
<accession>A0A224XWT0</accession>
<sequence>MTTKSIQTAFDTYQRARLAFTQSVSDMANRSVHINCILQCDALPLLHPLLKDPSIKVQQSAALAVGKLANGSLEASNEILRRRMLSTLMEDIDKRSKYYKKSSMYTLRSVAKYSEEMAQSVVNMGAIEGILLCLEDFDGGVKEAALLALGIIAKQSTNLAQACVAAGAIPMVKLCLQEPEVCMKQIAASTMGDIVKHDASLAQALCDAGCISHLVRSLSHPSTGLKVN</sequence>
<dbReference type="SMART" id="SM00185">
    <property type="entry name" value="ARM"/>
    <property type="match status" value="3"/>
</dbReference>
<evidence type="ECO:0000313" key="1">
    <source>
        <dbReference type="EMBL" id="JAW12613.1"/>
    </source>
</evidence>
<organism evidence="1">
    <name type="scientific">Panstrongylus lignarius</name>
    <dbReference type="NCBI Taxonomy" id="156445"/>
    <lineage>
        <taxon>Eukaryota</taxon>
        <taxon>Metazoa</taxon>
        <taxon>Ecdysozoa</taxon>
        <taxon>Arthropoda</taxon>
        <taxon>Hexapoda</taxon>
        <taxon>Insecta</taxon>
        <taxon>Pterygota</taxon>
        <taxon>Neoptera</taxon>
        <taxon>Paraneoptera</taxon>
        <taxon>Hemiptera</taxon>
        <taxon>Heteroptera</taxon>
        <taxon>Panheteroptera</taxon>
        <taxon>Cimicomorpha</taxon>
        <taxon>Reduviidae</taxon>
        <taxon>Triatominae</taxon>
        <taxon>Panstrongylus</taxon>
    </lineage>
</organism>
<dbReference type="GO" id="GO:0003341">
    <property type="term" value="P:cilium movement"/>
    <property type="evidence" value="ECO:0007669"/>
    <property type="project" value="TreeGrafter"/>
</dbReference>
<dbReference type="AlphaFoldDB" id="A0A224XWT0"/>
<dbReference type="PANTHER" id="PTHR23314">
    <property type="entry name" value="SPERM-ASSOCIATED ANTIGEN 6 ARMADILLO REPEAT-CONTAINING"/>
    <property type="match status" value="1"/>
</dbReference>
<dbReference type="PANTHER" id="PTHR23314:SF0">
    <property type="entry name" value="SPERM-ASSOCIATED ANTIGEN 6"/>
    <property type="match status" value="1"/>
</dbReference>
<dbReference type="Gene3D" id="1.25.10.10">
    <property type="entry name" value="Leucine-rich Repeat Variant"/>
    <property type="match status" value="1"/>
</dbReference>
<dbReference type="InterPro" id="IPR016024">
    <property type="entry name" value="ARM-type_fold"/>
</dbReference>
<dbReference type="SUPFAM" id="SSF48371">
    <property type="entry name" value="ARM repeat"/>
    <property type="match status" value="1"/>
</dbReference>
<dbReference type="EMBL" id="GFTR01003813">
    <property type="protein sequence ID" value="JAW12613.1"/>
    <property type="molecule type" value="Transcribed_RNA"/>
</dbReference>
<protein>
    <submittedName>
        <fullName evidence="1">Putative karyopherin importin alpha</fullName>
    </submittedName>
</protein>